<dbReference type="FunFam" id="3.30.20.10:FF:000003">
    <property type="entry name" value="Chitinase"/>
    <property type="match status" value="1"/>
</dbReference>
<keyword evidence="7" id="KW-1185">Reference proteome</keyword>
<dbReference type="GO" id="GO:0030246">
    <property type="term" value="F:carbohydrate binding"/>
    <property type="evidence" value="ECO:0007669"/>
    <property type="project" value="InterPro"/>
</dbReference>
<dbReference type="PANTHER" id="PTHR22595">
    <property type="entry name" value="CHITINASE-RELATED"/>
    <property type="match status" value="1"/>
</dbReference>
<dbReference type="Gene3D" id="1.10.530.10">
    <property type="match status" value="1"/>
</dbReference>
<dbReference type="Proteomes" id="UP000008148">
    <property type="component" value="Chromosome"/>
</dbReference>
<evidence type="ECO:0000259" key="4">
    <source>
        <dbReference type="SMART" id="SM00089"/>
    </source>
</evidence>
<dbReference type="KEGG" id="cko:CKO_02215"/>
<dbReference type="InterPro" id="IPR013783">
    <property type="entry name" value="Ig-like_fold"/>
</dbReference>
<feature type="domain" description="PKD/Chitinase" evidence="4">
    <location>
        <begin position="465"/>
        <end position="555"/>
    </location>
</feature>
<dbReference type="CDD" id="cd00325">
    <property type="entry name" value="chitinase_GH19"/>
    <property type="match status" value="1"/>
</dbReference>
<dbReference type="GO" id="GO:0016998">
    <property type="term" value="P:cell wall macromolecule catabolic process"/>
    <property type="evidence" value="ECO:0007669"/>
    <property type="project" value="InterPro"/>
</dbReference>
<dbReference type="Gene3D" id="2.10.10.20">
    <property type="entry name" value="Carbohydrate-binding module superfamily 5/12"/>
    <property type="match status" value="1"/>
</dbReference>
<dbReference type="Pfam" id="PF00182">
    <property type="entry name" value="Glyco_hydro_19"/>
    <property type="match status" value="1"/>
</dbReference>
<evidence type="ECO:0000256" key="3">
    <source>
        <dbReference type="SAM" id="MobiDB-lite"/>
    </source>
</evidence>
<proteinExistence type="predicted"/>
<dbReference type="SMART" id="SM00495">
    <property type="entry name" value="ChtBD3"/>
    <property type="match status" value="1"/>
</dbReference>
<dbReference type="InterPro" id="IPR022409">
    <property type="entry name" value="PKD/Chitinase_dom"/>
</dbReference>
<dbReference type="GO" id="GO:0006952">
    <property type="term" value="P:defense response"/>
    <property type="evidence" value="ECO:0007669"/>
    <property type="project" value="UniProtKB-KW"/>
</dbReference>
<dbReference type="HOGENOM" id="CLU_027483_0_0_6"/>
<accession>A8AIM5</accession>
<evidence type="ECO:0000256" key="1">
    <source>
        <dbReference type="ARBA" id="ARBA00022821"/>
    </source>
</evidence>
<dbReference type="InterPro" id="IPR035986">
    <property type="entry name" value="PKD_dom_sf"/>
</dbReference>
<dbReference type="CDD" id="cd00146">
    <property type="entry name" value="PKD"/>
    <property type="match status" value="1"/>
</dbReference>
<evidence type="ECO:0000313" key="7">
    <source>
        <dbReference type="Proteomes" id="UP000008148"/>
    </source>
</evidence>
<dbReference type="InterPro" id="IPR023346">
    <property type="entry name" value="Lysozyme-like_dom_sf"/>
</dbReference>
<dbReference type="CAZy" id="GH19">
    <property type="family name" value="Glycoside Hydrolase Family 19"/>
</dbReference>
<protein>
    <recommendedName>
        <fullName evidence="8">Chitinase</fullName>
    </recommendedName>
</protein>
<dbReference type="SUPFAM" id="SSF53955">
    <property type="entry name" value="Lysozyme-like"/>
    <property type="match status" value="1"/>
</dbReference>
<dbReference type="SMART" id="SM00089">
    <property type="entry name" value="PKD"/>
    <property type="match status" value="1"/>
</dbReference>
<evidence type="ECO:0000259" key="5">
    <source>
        <dbReference type="SMART" id="SM00495"/>
    </source>
</evidence>
<dbReference type="SUPFAM" id="SSF49299">
    <property type="entry name" value="PKD domain"/>
    <property type="match status" value="1"/>
</dbReference>
<dbReference type="GO" id="GO:0004568">
    <property type="term" value="F:chitinase activity"/>
    <property type="evidence" value="ECO:0007669"/>
    <property type="project" value="InterPro"/>
</dbReference>
<sequence length="624" mass="67999">MDNAEFELITIVHKGKIEMSKRTLLSVLIAGACAVPFMAQANTLQASSSEPYTIKASDLAKKEQELTNFPLMASVKETIQTLDNAQVELIEPGRAANPENVKRVEGIIKASDWEYLFPLRAKEYTYSNFLKAVGKFPALCKTYNDGRDSDAICRKELATMFAHFAQETGGHESWRPEAEWRQALVYVREMGWSEGQKGGYNGECNPSVWQGQTWPCGKDKDGEFLSYFGRGAKQLSYNYNYGPFSEAMYGDVRTLLDKPELVADTWLNLASAIFFFAYPQPPKPSMLQVIDGTWQPNAHDKANGLVPGFGVTTQIINGGVECGGPTEIAQSQNRIKYYKEFANYLKVPVPADEVLGCANMKQFDEGGAGALKIYWEQDWGWSSDTPDGKTYACQLVGYQTPFSAFKEGDYTKCVQHFYNVNIINDDGSSTKPDEEPVTPTPADDTPAPAPVPDETPAEPTTVNHAPVAHIAGPIGAVDAGAQVSLSAEGSTDEDGNKLTYTWRAQDGQTVSGEDKAVVTFAAPEAATAQQYEVSLTVSDGELSSTTSYLLNVKAKAATPSQDDGASGSYPAWSANSKYNAGDIVNNHGKLFQCKPFPYSGWCNTAPAYYEPGAGLAWSDAWSAL</sequence>
<dbReference type="CAZy" id="CBM73">
    <property type="family name" value="Carbohydrate-Binding Module Family 73"/>
</dbReference>
<dbReference type="GO" id="GO:0005975">
    <property type="term" value="P:carbohydrate metabolic process"/>
    <property type="evidence" value="ECO:0007669"/>
    <property type="project" value="InterPro"/>
</dbReference>
<feature type="domain" description="Chitin-binding type-3" evidence="5">
    <location>
        <begin position="569"/>
        <end position="620"/>
    </location>
</feature>
<dbReference type="GO" id="GO:0006032">
    <property type="term" value="P:chitin catabolic process"/>
    <property type="evidence" value="ECO:0007669"/>
    <property type="project" value="InterPro"/>
</dbReference>
<dbReference type="Gene3D" id="2.60.40.10">
    <property type="entry name" value="Immunoglobulins"/>
    <property type="match status" value="1"/>
</dbReference>
<dbReference type="PANTHER" id="PTHR22595:SF79">
    <property type="entry name" value="CHITINASE 12"/>
    <property type="match status" value="1"/>
</dbReference>
<keyword evidence="2" id="KW-1015">Disulfide bond</keyword>
<organism evidence="6 7">
    <name type="scientific">Citrobacter koseri (strain ATCC BAA-895 / CDC 4225-83 / SGSC4696)</name>
    <dbReference type="NCBI Taxonomy" id="290338"/>
    <lineage>
        <taxon>Bacteria</taxon>
        <taxon>Pseudomonadati</taxon>
        <taxon>Pseudomonadota</taxon>
        <taxon>Gammaproteobacteria</taxon>
        <taxon>Enterobacterales</taxon>
        <taxon>Enterobacteriaceae</taxon>
        <taxon>Citrobacter</taxon>
    </lineage>
</organism>
<name>A8AIM5_CITK8</name>
<keyword evidence="1" id="KW-0611">Plant defense</keyword>
<dbReference type="GO" id="GO:0005576">
    <property type="term" value="C:extracellular region"/>
    <property type="evidence" value="ECO:0007669"/>
    <property type="project" value="InterPro"/>
</dbReference>
<feature type="region of interest" description="Disordered" evidence="3">
    <location>
        <begin position="424"/>
        <end position="461"/>
    </location>
</feature>
<dbReference type="InterPro" id="IPR000726">
    <property type="entry name" value="Glyco_hydro_19_cat"/>
</dbReference>
<dbReference type="AlphaFoldDB" id="A8AIM5"/>
<evidence type="ECO:0000256" key="2">
    <source>
        <dbReference type="ARBA" id="ARBA00023157"/>
    </source>
</evidence>
<reference evidence="6 7" key="1">
    <citation type="submission" date="2007-08" db="EMBL/GenBank/DDBJ databases">
        <authorList>
            <consortium name="The Citrobacter koseri Genome Sequencing Project"/>
            <person name="McClelland M."/>
            <person name="Sanderson E.K."/>
            <person name="Porwollik S."/>
            <person name="Spieth J."/>
            <person name="Clifton W.S."/>
            <person name="Latreille P."/>
            <person name="Courtney L."/>
            <person name="Wang C."/>
            <person name="Pepin K."/>
            <person name="Bhonagiri V."/>
            <person name="Nash W."/>
            <person name="Johnson M."/>
            <person name="Thiruvilangam P."/>
            <person name="Wilson R."/>
        </authorList>
    </citation>
    <scope>NUCLEOTIDE SEQUENCE [LARGE SCALE GENOMIC DNA]</scope>
    <source>
        <strain evidence="7">ATCC BAA-895 / CDC 4225-83 / SGSC4696</strain>
    </source>
</reference>
<evidence type="ECO:0008006" key="8">
    <source>
        <dbReference type="Google" id="ProtNLM"/>
    </source>
</evidence>
<dbReference type="InterPro" id="IPR000601">
    <property type="entry name" value="PKD_dom"/>
</dbReference>
<evidence type="ECO:0000313" key="6">
    <source>
        <dbReference type="EMBL" id="ABV13338.1"/>
    </source>
</evidence>
<dbReference type="Gene3D" id="3.30.20.10">
    <property type="entry name" value="Endochitinase, domain 2"/>
    <property type="match status" value="1"/>
</dbReference>
<dbReference type="InterPro" id="IPR003610">
    <property type="entry name" value="CBM5/12"/>
</dbReference>
<dbReference type="EMBL" id="CP000822">
    <property type="protein sequence ID" value="ABV13338.1"/>
    <property type="molecule type" value="Genomic_DNA"/>
</dbReference>
<dbReference type="STRING" id="290338.CKO_02215"/>
<dbReference type="Pfam" id="PF18911">
    <property type="entry name" value="PKD_4"/>
    <property type="match status" value="1"/>
</dbReference>
<gene>
    <name evidence="6" type="ordered locus">CKO_02215</name>
</gene>